<name>A0A6J2U039_DROLE</name>
<dbReference type="AlphaFoldDB" id="A0A6J2U039"/>
<gene>
    <name evidence="2" type="primary">LOC115628750</name>
</gene>
<accession>A0A6J2U039</accession>
<dbReference type="Proteomes" id="UP000504634">
    <property type="component" value="Unplaced"/>
</dbReference>
<sequence>MDYSEKSYVKTSKIAVHNTWVWGPAKQTSDMNQIGTYFDPNYVDEELTFDKYGKQKTLSENYVGLKKRSVIKRDHQNKCTQPESLETAKVVINQAKHFTYTSRMRGITLVSQLGRDLKQDNQFNNELQTDQCCKHNNFMKHESIESATLTSGYSASNRFSNAALSDSSHFINEPPTFDCESRYSTGNVNEIVDNWTWFFKGREKRVLEAKLRCEMKKRKVQQGEGRQTVRKHRHRKLDQLYYAPRQTKRMESILYLNELESCNHVDDNNTSLRLKKKRQNKPALPKCPRCCIKVASVPPNYGQSLPNLDFRNPTDDSSETQLFHENEAELCAHCGYGHSQDKSCLPEICLEYSCSSIDTNGNCNRRWHHADISSSLEENCQLVPNDDFPSAMTTTSSQILKERLLNAGRGNNPMLLCVPQRHDRCRYASSVSHLSALI</sequence>
<dbReference type="OrthoDB" id="7866947at2759"/>
<reference evidence="2" key="1">
    <citation type="submission" date="2025-08" db="UniProtKB">
        <authorList>
            <consortium name="RefSeq"/>
        </authorList>
    </citation>
    <scope>IDENTIFICATION</scope>
    <source>
        <strain evidence="2">11010-0011.00</strain>
        <tissue evidence="2">Whole body</tissue>
    </source>
</reference>
<dbReference type="RefSeq" id="XP_030380823.1">
    <property type="nucleotide sequence ID" value="XM_030524963.1"/>
</dbReference>
<evidence type="ECO:0000313" key="1">
    <source>
        <dbReference type="Proteomes" id="UP000504634"/>
    </source>
</evidence>
<keyword evidence="1" id="KW-1185">Reference proteome</keyword>
<dbReference type="GeneID" id="115628750"/>
<organism evidence="1 2">
    <name type="scientific">Drosophila lebanonensis</name>
    <name type="common">Fruit fly</name>
    <name type="synonym">Scaptodrosophila lebanonensis</name>
    <dbReference type="NCBI Taxonomy" id="7225"/>
    <lineage>
        <taxon>Eukaryota</taxon>
        <taxon>Metazoa</taxon>
        <taxon>Ecdysozoa</taxon>
        <taxon>Arthropoda</taxon>
        <taxon>Hexapoda</taxon>
        <taxon>Insecta</taxon>
        <taxon>Pterygota</taxon>
        <taxon>Neoptera</taxon>
        <taxon>Endopterygota</taxon>
        <taxon>Diptera</taxon>
        <taxon>Brachycera</taxon>
        <taxon>Muscomorpha</taxon>
        <taxon>Ephydroidea</taxon>
        <taxon>Drosophilidae</taxon>
        <taxon>Scaptodrosophila</taxon>
    </lineage>
</organism>
<protein>
    <submittedName>
        <fullName evidence="2">Uncharacterized protein LOC115628750</fullName>
    </submittedName>
</protein>
<proteinExistence type="predicted"/>
<evidence type="ECO:0000313" key="2">
    <source>
        <dbReference type="RefSeq" id="XP_030380823.1"/>
    </source>
</evidence>